<protein>
    <submittedName>
        <fullName evidence="2">Uncharacterized protein</fullName>
    </submittedName>
</protein>
<organism evidence="2 3">
    <name type="scientific">Streptantibioticus cattleyicolor (strain ATCC 35852 / DSM 46488 / JCM 4925 / NBRC 14057 / NRRL 8057)</name>
    <name type="common">Streptomyces cattleya</name>
    <dbReference type="NCBI Taxonomy" id="1003195"/>
    <lineage>
        <taxon>Bacteria</taxon>
        <taxon>Bacillati</taxon>
        <taxon>Actinomycetota</taxon>
        <taxon>Actinomycetes</taxon>
        <taxon>Kitasatosporales</taxon>
        <taxon>Streptomycetaceae</taxon>
        <taxon>Streptantibioticus</taxon>
    </lineage>
</organism>
<dbReference type="HOGENOM" id="CLU_2398235_0_0_11"/>
<evidence type="ECO:0000256" key="1">
    <source>
        <dbReference type="SAM" id="MobiDB-lite"/>
    </source>
</evidence>
<evidence type="ECO:0000313" key="2">
    <source>
        <dbReference type="EMBL" id="AEW95614.1"/>
    </source>
</evidence>
<gene>
    <name evidence="2" type="ordered locus">SCATT_32430</name>
</gene>
<dbReference type="Proteomes" id="UP000007842">
    <property type="component" value="Chromosome"/>
</dbReference>
<evidence type="ECO:0000313" key="3">
    <source>
        <dbReference type="Proteomes" id="UP000007842"/>
    </source>
</evidence>
<dbReference type="STRING" id="1003195.SCATT_32430"/>
<feature type="compositionally biased region" description="Basic and acidic residues" evidence="1">
    <location>
        <begin position="16"/>
        <end position="33"/>
    </location>
</feature>
<reference evidence="3" key="1">
    <citation type="submission" date="2011-12" db="EMBL/GenBank/DDBJ databases">
        <title>Complete genome sequence of Streptomyces cattleya strain DSM 46488.</title>
        <authorList>
            <person name="Ou H.-Y."/>
            <person name="Li P."/>
            <person name="Zhao C."/>
            <person name="O'Hagan D."/>
            <person name="Deng Z."/>
        </authorList>
    </citation>
    <scope>NUCLEOTIDE SEQUENCE [LARGE SCALE GENOMIC DNA]</scope>
    <source>
        <strain evidence="3">ATCC 35852 / DSM 46488 / JCM 4925 / NBRC 14057 / NRRL 8057</strain>
    </source>
</reference>
<dbReference type="AlphaFoldDB" id="G8X2M2"/>
<accession>G8X2M2</accession>
<sequence length="93" mass="10040">MIRLHLGLAVVPRRQHHDEASPGRENGVGEERVGSPSDARNSVQARPGIRRDDPPKAVPHQRYGFLGEIHVSGHGKRGHRYASGVVGQLALGA</sequence>
<feature type="region of interest" description="Disordered" evidence="1">
    <location>
        <begin position="1"/>
        <end position="60"/>
    </location>
</feature>
<keyword evidence="3" id="KW-1185">Reference proteome</keyword>
<dbReference type="KEGG" id="scy:SCATT_32430"/>
<name>G8X2M2_STREN</name>
<proteinExistence type="predicted"/>
<dbReference type="EMBL" id="CP003219">
    <property type="protein sequence ID" value="AEW95614.1"/>
    <property type="molecule type" value="Genomic_DNA"/>
</dbReference>